<dbReference type="InterPro" id="IPR004360">
    <property type="entry name" value="Glyas_Fos-R_dOase_dom"/>
</dbReference>
<dbReference type="PANTHER" id="PTHR36437">
    <property type="entry name" value="GLYOXALASE/BLEOMYCIN RESISTANCE PROTEIN/DIOXYGENASE"/>
    <property type="match status" value="1"/>
</dbReference>
<keyword evidence="2" id="KW-0223">Dioxygenase</keyword>
<reference evidence="2 3" key="1">
    <citation type="submission" date="2016-09" db="EMBL/GenBank/DDBJ databases">
        <title>Rhizobium sp. nov., a novel species isolated from the rice rhizosphere.</title>
        <authorList>
            <person name="Zhao J."/>
            <person name="Zhang X."/>
        </authorList>
    </citation>
    <scope>NUCLEOTIDE SEQUENCE [LARGE SCALE GENOMIC DNA]</scope>
    <source>
        <strain evidence="2 3">MH17</strain>
    </source>
</reference>
<protein>
    <submittedName>
        <fullName evidence="2">Extradiol dioxygenase</fullName>
    </submittedName>
</protein>
<gene>
    <name evidence="2" type="ORF">BJF92_01100</name>
</gene>
<evidence type="ECO:0000313" key="3">
    <source>
        <dbReference type="Proteomes" id="UP000186143"/>
    </source>
</evidence>
<feature type="domain" description="VOC" evidence="1">
    <location>
        <begin position="4"/>
        <end position="127"/>
    </location>
</feature>
<dbReference type="Proteomes" id="UP000186143">
    <property type="component" value="Unassembled WGS sequence"/>
</dbReference>
<comment type="caution">
    <text evidence="2">The sequence shown here is derived from an EMBL/GenBank/DDBJ whole genome shotgun (WGS) entry which is preliminary data.</text>
</comment>
<name>A0A1Q9AER3_9HYPH</name>
<dbReference type="InterPro" id="IPR037523">
    <property type="entry name" value="VOC_core"/>
</dbReference>
<dbReference type="Pfam" id="PF00903">
    <property type="entry name" value="Glyoxalase"/>
    <property type="match status" value="1"/>
</dbReference>
<keyword evidence="2" id="KW-0560">Oxidoreductase</keyword>
<dbReference type="AlphaFoldDB" id="A0A1Q9AER3"/>
<evidence type="ECO:0000313" key="2">
    <source>
        <dbReference type="EMBL" id="OLP53386.1"/>
    </source>
</evidence>
<dbReference type="PANTHER" id="PTHR36437:SF2">
    <property type="entry name" value="GLYOXALASE_BLEOMYCIN RESISTANCE PROTEIN_DIOXYGENASE"/>
    <property type="match status" value="1"/>
</dbReference>
<sequence length="136" mass="15197">MVSRISLVTLVVDDYDRAKSFYCDALGFECRSDVMLDDGKRWVVIAPTGAESGLLLARADGASQEETIGRQTGGRVSFFLETDDFARDHAEFLARGVRFEEPPRHEAYGTVAVFVDLYGNRWDLIEPRYAETPPAS</sequence>
<dbReference type="RefSeq" id="WP_075636609.1">
    <property type="nucleotide sequence ID" value="NZ_MKIO01000040.1"/>
</dbReference>
<dbReference type="InterPro" id="IPR029068">
    <property type="entry name" value="Glyas_Bleomycin-R_OHBP_Dase"/>
</dbReference>
<dbReference type="PROSITE" id="PS51819">
    <property type="entry name" value="VOC"/>
    <property type="match status" value="1"/>
</dbReference>
<dbReference type="STRING" id="1672749.BJF92_01100"/>
<dbReference type="SUPFAM" id="SSF54593">
    <property type="entry name" value="Glyoxalase/Bleomycin resistance protein/Dihydroxybiphenyl dioxygenase"/>
    <property type="match status" value="1"/>
</dbReference>
<organism evidence="2 3">
    <name type="scientific">Xaviernesmea rhizosphaerae</name>
    <dbReference type="NCBI Taxonomy" id="1672749"/>
    <lineage>
        <taxon>Bacteria</taxon>
        <taxon>Pseudomonadati</taxon>
        <taxon>Pseudomonadota</taxon>
        <taxon>Alphaproteobacteria</taxon>
        <taxon>Hyphomicrobiales</taxon>
        <taxon>Rhizobiaceae</taxon>
        <taxon>Rhizobium/Agrobacterium group</taxon>
        <taxon>Xaviernesmea</taxon>
    </lineage>
</organism>
<dbReference type="GO" id="GO:0051213">
    <property type="term" value="F:dioxygenase activity"/>
    <property type="evidence" value="ECO:0007669"/>
    <property type="project" value="UniProtKB-KW"/>
</dbReference>
<dbReference type="Gene3D" id="3.10.180.10">
    <property type="entry name" value="2,3-Dihydroxybiphenyl 1,2-Dioxygenase, domain 1"/>
    <property type="match status" value="1"/>
</dbReference>
<proteinExistence type="predicted"/>
<dbReference type="EMBL" id="MKIO01000040">
    <property type="protein sequence ID" value="OLP53386.1"/>
    <property type="molecule type" value="Genomic_DNA"/>
</dbReference>
<dbReference type="OrthoDB" id="9794917at2"/>
<evidence type="ECO:0000259" key="1">
    <source>
        <dbReference type="PROSITE" id="PS51819"/>
    </source>
</evidence>
<accession>A0A1Q9AER3</accession>